<name>A0A9X1YMN9_9BURK</name>
<keyword evidence="2" id="KW-0812">Transmembrane</keyword>
<feature type="region of interest" description="Disordered" evidence="1">
    <location>
        <begin position="198"/>
        <end position="230"/>
    </location>
</feature>
<dbReference type="PANTHER" id="PTHR34351">
    <property type="entry name" value="SLR1927 PROTEIN-RELATED"/>
    <property type="match status" value="1"/>
</dbReference>
<proteinExistence type="predicted"/>
<feature type="transmembrane region" description="Helical" evidence="2">
    <location>
        <begin position="42"/>
        <end position="63"/>
    </location>
</feature>
<keyword evidence="4" id="KW-1185">Reference proteome</keyword>
<evidence type="ECO:0000256" key="1">
    <source>
        <dbReference type="SAM" id="MobiDB-lite"/>
    </source>
</evidence>
<evidence type="ECO:0000313" key="4">
    <source>
        <dbReference type="Proteomes" id="UP001139353"/>
    </source>
</evidence>
<gene>
    <name evidence="3" type="ORF">LPC04_25720</name>
</gene>
<protein>
    <submittedName>
        <fullName evidence="3">DUF58 domain-containing protein</fullName>
    </submittedName>
</protein>
<comment type="caution">
    <text evidence="3">The sequence shown here is derived from an EMBL/GenBank/DDBJ whole genome shotgun (WGS) entry which is preliminary data.</text>
</comment>
<keyword evidence="2" id="KW-0472">Membrane</keyword>
<organism evidence="3 4">
    <name type="scientific">Scleromatobacter humisilvae</name>
    <dbReference type="NCBI Taxonomy" id="2897159"/>
    <lineage>
        <taxon>Bacteria</taxon>
        <taxon>Pseudomonadati</taxon>
        <taxon>Pseudomonadota</taxon>
        <taxon>Betaproteobacteria</taxon>
        <taxon>Burkholderiales</taxon>
        <taxon>Sphaerotilaceae</taxon>
        <taxon>Scleromatobacter</taxon>
    </lineage>
</organism>
<dbReference type="EMBL" id="JAJLJH010000012">
    <property type="protein sequence ID" value="MCK9689129.1"/>
    <property type="molecule type" value="Genomic_DNA"/>
</dbReference>
<dbReference type="RefSeq" id="WP_275685176.1">
    <property type="nucleotide sequence ID" value="NZ_JAJLJH010000012.1"/>
</dbReference>
<evidence type="ECO:0000256" key="2">
    <source>
        <dbReference type="SAM" id="Phobius"/>
    </source>
</evidence>
<evidence type="ECO:0000313" key="3">
    <source>
        <dbReference type="EMBL" id="MCK9689129.1"/>
    </source>
</evidence>
<reference evidence="3" key="1">
    <citation type="submission" date="2021-11" db="EMBL/GenBank/DDBJ databases">
        <title>BS-T2-15 a new species belonging to the Comamonadaceae family isolated from the soil of a French oak forest.</title>
        <authorList>
            <person name="Mieszkin S."/>
            <person name="Alain K."/>
        </authorList>
    </citation>
    <scope>NUCLEOTIDE SEQUENCE</scope>
    <source>
        <strain evidence="3">BS-T2-15</strain>
    </source>
</reference>
<keyword evidence="2" id="KW-1133">Transmembrane helix</keyword>
<accession>A0A9X1YMN9</accession>
<dbReference type="AlphaFoldDB" id="A0A9X1YMN9"/>
<dbReference type="Proteomes" id="UP001139353">
    <property type="component" value="Unassembled WGS sequence"/>
</dbReference>
<sequence length="330" mass="36125">MPDAIAPASVRPSIFDARGRWRAWWDARRQPRESQALTQRNIYIVPSRAGLAFCLTLLLLLVVSINYQLSLGFALTFLLAGSAAASMQMTHGSLRGLTLHLKPLVPAFDGEAAVLEVVVTNPGKARLGVGFGMDLGVRPIPLAYAEIAAQGQTSVHLSWLAPGRGLHALPVLRAESRYPFGLFRAWTIWRPAGQQWVYPRPETPTPPWPQADAAQGDDRHAARTGSGTEFEGVRAYRRGDTLRQVVWKKAARTGEMISRETAGAVQREMHFQWSQAQGLDTEARLSRLAAWVTAADAAGHAWSLRLPGTELAPDNGSAHRHAALQALARW</sequence>
<dbReference type="PANTHER" id="PTHR34351:SF1">
    <property type="entry name" value="SLR1927 PROTEIN"/>
    <property type="match status" value="1"/>
</dbReference>